<evidence type="ECO:0000259" key="10">
    <source>
        <dbReference type="PROSITE" id="PS50994"/>
    </source>
</evidence>
<keyword evidence="3" id="KW-0548">Nucleotidyltransferase</keyword>
<name>A0A6L2KTY3_TANCI</name>
<dbReference type="Pfam" id="PF00665">
    <property type="entry name" value="rve"/>
    <property type="match status" value="1"/>
</dbReference>
<dbReference type="Gene3D" id="3.10.10.10">
    <property type="entry name" value="HIV Type 1 Reverse Transcriptase, subunit A, domain 1"/>
    <property type="match status" value="1"/>
</dbReference>
<evidence type="ECO:0000256" key="5">
    <source>
        <dbReference type="ARBA" id="ARBA00022759"/>
    </source>
</evidence>
<reference evidence="11" key="1">
    <citation type="journal article" date="2019" name="Sci. Rep.">
        <title>Draft genome of Tanacetum cinerariifolium, the natural source of mosquito coil.</title>
        <authorList>
            <person name="Yamashiro T."/>
            <person name="Shiraishi A."/>
            <person name="Satake H."/>
            <person name="Nakayama K."/>
        </authorList>
    </citation>
    <scope>NUCLEOTIDE SEQUENCE</scope>
</reference>
<dbReference type="CDD" id="cd01647">
    <property type="entry name" value="RT_LTR"/>
    <property type="match status" value="1"/>
</dbReference>
<organism evidence="11">
    <name type="scientific">Tanacetum cinerariifolium</name>
    <name type="common">Dalmatian daisy</name>
    <name type="synonym">Chrysanthemum cinerariifolium</name>
    <dbReference type="NCBI Taxonomy" id="118510"/>
    <lineage>
        <taxon>Eukaryota</taxon>
        <taxon>Viridiplantae</taxon>
        <taxon>Streptophyta</taxon>
        <taxon>Embryophyta</taxon>
        <taxon>Tracheophyta</taxon>
        <taxon>Spermatophyta</taxon>
        <taxon>Magnoliopsida</taxon>
        <taxon>eudicotyledons</taxon>
        <taxon>Gunneridae</taxon>
        <taxon>Pentapetalae</taxon>
        <taxon>asterids</taxon>
        <taxon>campanulids</taxon>
        <taxon>Asterales</taxon>
        <taxon>Asteraceae</taxon>
        <taxon>Asteroideae</taxon>
        <taxon>Anthemideae</taxon>
        <taxon>Anthemidinae</taxon>
        <taxon>Tanacetum</taxon>
    </lineage>
</organism>
<dbReference type="GO" id="GO:0003676">
    <property type="term" value="F:nucleic acid binding"/>
    <property type="evidence" value="ECO:0007669"/>
    <property type="project" value="InterPro"/>
</dbReference>
<dbReference type="PROSITE" id="PS50994">
    <property type="entry name" value="INTEGRASE"/>
    <property type="match status" value="1"/>
</dbReference>
<dbReference type="SUPFAM" id="SSF53098">
    <property type="entry name" value="Ribonuclease H-like"/>
    <property type="match status" value="1"/>
</dbReference>
<evidence type="ECO:0000256" key="9">
    <source>
        <dbReference type="SAM" id="MobiDB-lite"/>
    </source>
</evidence>
<dbReference type="EC" id="2.7.7.49" evidence="1"/>
<dbReference type="GO" id="GO:0004519">
    <property type="term" value="F:endonuclease activity"/>
    <property type="evidence" value="ECO:0007669"/>
    <property type="project" value="UniProtKB-KW"/>
</dbReference>
<evidence type="ECO:0000256" key="7">
    <source>
        <dbReference type="ARBA" id="ARBA00022918"/>
    </source>
</evidence>
<sequence>MIVELDRDVELMGEKKEEKNTEQAKDIADYDQVEGRQAEIQAEIYQIDMDHPSKVLSMHEDESAEVEKVVEVVTTAKLITKVTAASIPKIKKLVIRDPKEESTTIKPADTKSMDKGKGKLVEEPKLLKKKQQVELDEELDYFKGMSYDDIRPIFDAKFNTNIEFLLKSKEQIEEEENRAIESINKTPAQKAKKVELSVNKGVFGFWLLYNKLSGKASILAYSWTLNFSGYQYENHLCSLCGNNSHDGHDCQQQFPFVHEQDLSYNQNYDGHYYSHELPSFLCCDNYEKSHETFQCQPITFQIDFSGSDQNQTPQYPEIHFSSQETSNEVFQTNHSIQNEESFENPSNEIAVSNSNQEKEEPSQDFDIHQLIEKCSTEASEKQKIEDTMLELVKICREKEFLYIHNDVDDLIESDLDSKLLLINLNSQNLDKKEQEGKNVVEYITPETESDEVIESNVENLLPVLSKCEGTLEDKRECDLPIYENSPVCDKSDTFSDSKIDDDISIYDDDFEDIEYVEASLSDPEIVSVEEENINLAKNDIPDNSSNDSLLEEVDLFLFDNPIPPGIENVADDPGGDIRFLEELLINDSILSHESFDSNFKDNPSIPRPPLEPPDAKTDVGEEIQVVMINKDKFDDDYQFFMFDKVFSLLSTKSEDTIFDHAQSRLLFSILLSLRTTKFMDRVELTTRQEEKAKEVEDLKQHLEIAPDEDDDVYTEASPLARKVPVVDYQIIQLNNKPRYKIIKADETHQLYASFITFLKNFDREDLESLWSIVKERFSTSKPNNFSDEYLLTTLKKMFGRPDGQDNVWKSQRIEKRYPLSKFTLDQILDAVRLQVEEQSEMSLELLRSLKKNTKCFNAAGEELSAVKHKLMLLDTAAERRLMMPRTIPRRSTRRRVPNIVEPEIRTIKEVVPMADPTMEVLLQAPTKGEAWKLFKEMLRAYPHHGFSELTQIDTFYNGLNEQDQDSLNAAEGGNLLSRTTREALKIIENKSKVHYSKSKSNVSRVNTNSKDSSSKTDDRIDKLADQISNLVEIVNNNQPSVCAATGTYNQVSPPNQASHQIPPVGFAQVQNNPNRYNQNQGQGNNFNRGNNFQNNQGYHAPMNNAQNFQNRGFQNQPFQVPNNQIQPGISNELSSYMKSNETLIRNMQNQINVLRGDINKQEENLRRNLNNDMRSILGSFFQNQASTSGTIPSNTVPNPKSKMKAVTTCNGLAYEGPSIPNNSPLENVVEQDTEEITEKEHSNCQGSTAHIQPLVVPIYIPKPDVPRTQPKPNTPYPSILNDQKLCEKAIDQMEKFFQIFHDLHFDISFTDALLLMPKFASTIKSFLTNKDKLFELGKVPLNENCSAMLLKKLPEKLKDPDKFLIPCDFPGIDVCHALADLGASINLMPLSIWKKLSLPELTPTRMTLELADRSITRPKGVAEDVFVKMGKFHFPIDFVVVDFEADPRVPLILGRSFLRTGRALIDVYKEEITLNVNDESVTFNLNQTMRYSSTYDDNYVNRVDVIDIACEEFVQDVLDFYYNPKSSNPTLVSNPSFSEETKSEFSKEPIVKSSSPTLTPFGESDFFLEEIEDFLNDESIPIGIENSFYDSKRDILYLENFHKVFKSHKWAIAWKIFDIKGIDPRFCTHKILMEEDYKPAVQSQRRVNPKIHDVIKKEVIKLLDAGMIYSIFDNNELIPTRLIAGWRVCIDSRKLNNATRKDHLPLPFMDQMLERLAGNEFYCFLDGFLGYFQIPIDPQDQEKTTFTCLYGTFAYRRMPFGLCNAPGTFQRCMIAIFHDMIEKTLEVFMDDFSVFGDSFSSCLSNLDKMLKHCEDTNLVLNWEKCHFMCKERIVLGHKILKSKIEVDRAKVNVIAKLPHLTTVKGIRSFLGHAGFYRRFIQDFSKIARPMTHLLKKETPFVFSKECVDAFDTLKKKLTEAPILVVPDWNLHFELMCNASDFAIGMVLGQRKTKHFQPIHYASKMMTEAQIHYTTTEKEMLAVVYAFEKFRPYLVLSKSIVYTDHSALKYLLNKQDTKARLLRWVLFLQESDITILNKKGYENLVADHLSRLDNPHKDVLENKDINKNFIDEMPQNAIQVCEIFYVWGIDFMGPFPSSKGNKYILVAVDYLSKWVKAKALPTNDARVVVKFLKSLFSRFGTSRAIISDRGTHFCNDRFARVMIKYGVTHRLAIAYHHQTSGQVEVSNRGLKRILERTVRENRASWSDKLDDVLWAFCTAFKTPIGCTPYKLVYEKSCHLPIKLEHRAYCALKHVNFDLKTAGDHRKLQLNKLNELRDQAYENSLIYKERTNKLHDSKIKNRIFNVHDQVLLFNSRLKIFSGKLKSRWSGPFTITQVFPYGTIELYQPNGPNFEVNGHCVKHYFGGNIPSKVVPDLYTFPMDK</sequence>
<dbReference type="Pfam" id="PF00078">
    <property type="entry name" value="RVT_1"/>
    <property type="match status" value="1"/>
</dbReference>
<dbReference type="GO" id="GO:0016787">
    <property type="term" value="F:hydrolase activity"/>
    <property type="evidence" value="ECO:0007669"/>
    <property type="project" value="UniProtKB-KW"/>
</dbReference>
<dbReference type="PANTHER" id="PTHR37984:SF5">
    <property type="entry name" value="PROTEIN NYNRIN-LIKE"/>
    <property type="match status" value="1"/>
</dbReference>
<comment type="caution">
    <text evidence="11">The sequence shown here is derived from an EMBL/GenBank/DDBJ whole genome shotgun (WGS) entry which is preliminary data.</text>
</comment>
<evidence type="ECO:0000256" key="6">
    <source>
        <dbReference type="ARBA" id="ARBA00022801"/>
    </source>
</evidence>
<dbReference type="InterPro" id="IPR001584">
    <property type="entry name" value="Integrase_cat-core"/>
</dbReference>
<keyword evidence="2" id="KW-0808">Transferase</keyword>
<evidence type="ECO:0000256" key="4">
    <source>
        <dbReference type="ARBA" id="ARBA00022722"/>
    </source>
</evidence>
<dbReference type="InterPro" id="IPR036397">
    <property type="entry name" value="RNaseH_sf"/>
</dbReference>
<dbReference type="InterPro" id="IPR021109">
    <property type="entry name" value="Peptidase_aspartic_dom_sf"/>
</dbReference>
<evidence type="ECO:0000256" key="3">
    <source>
        <dbReference type="ARBA" id="ARBA00022695"/>
    </source>
</evidence>
<evidence type="ECO:0000256" key="1">
    <source>
        <dbReference type="ARBA" id="ARBA00012493"/>
    </source>
</evidence>
<dbReference type="EMBL" id="BKCJ010002876">
    <property type="protein sequence ID" value="GEU51495.1"/>
    <property type="molecule type" value="Genomic_DNA"/>
</dbReference>
<keyword evidence="7 11" id="KW-0695">RNA-directed DNA polymerase</keyword>
<dbReference type="SUPFAM" id="SSF56672">
    <property type="entry name" value="DNA/RNA polymerases"/>
    <property type="match status" value="1"/>
</dbReference>
<dbReference type="InterPro" id="IPR050951">
    <property type="entry name" value="Retrovirus_Pol_polyprotein"/>
</dbReference>
<accession>A0A6L2KTY3</accession>
<dbReference type="Gene3D" id="3.10.20.370">
    <property type="match status" value="1"/>
</dbReference>
<dbReference type="InterPro" id="IPR000477">
    <property type="entry name" value="RT_dom"/>
</dbReference>
<dbReference type="GO" id="GO:0003964">
    <property type="term" value="F:RNA-directed DNA polymerase activity"/>
    <property type="evidence" value="ECO:0007669"/>
    <property type="project" value="UniProtKB-KW"/>
</dbReference>
<dbReference type="PANTHER" id="PTHR37984">
    <property type="entry name" value="PROTEIN CBG26694"/>
    <property type="match status" value="1"/>
</dbReference>
<dbReference type="CDD" id="cd09274">
    <property type="entry name" value="RNase_HI_RT_Ty3"/>
    <property type="match status" value="1"/>
</dbReference>
<evidence type="ECO:0000256" key="8">
    <source>
        <dbReference type="SAM" id="Coils"/>
    </source>
</evidence>
<dbReference type="InterPro" id="IPR043128">
    <property type="entry name" value="Rev_trsase/Diguanyl_cyclase"/>
</dbReference>
<keyword evidence="5" id="KW-0255">Endonuclease</keyword>
<dbReference type="GO" id="GO:0015074">
    <property type="term" value="P:DNA integration"/>
    <property type="evidence" value="ECO:0007669"/>
    <property type="project" value="InterPro"/>
</dbReference>
<dbReference type="Gene3D" id="3.30.420.10">
    <property type="entry name" value="Ribonuclease H-like superfamily/Ribonuclease H"/>
    <property type="match status" value="1"/>
</dbReference>
<evidence type="ECO:0000256" key="2">
    <source>
        <dbReference type="ARBA" id="ARBA00022679"/>
    </source>
</evidence>
<dbReference type="InterPro" id="IPR012337">
    <property type="entry name" value="RNaseH-like_sf"/>
</dbReference>
<dbReference type="CDD" id="cd00303">
    <property type="entry name" value="retropepsin_like"/>
    <property type="match status" value="1"/>
</dbReference>
<feature type="domain" description="Integrase catalytic" evidence="10">
    <location>
        <begin position="2069"/>
        <end position="2235"/>
    </location>
</feature>
<keyword evidence="8" id="KW-0175">Coiled coil</keyword>
<feature type="region of interest" description="Disordered" evidence="9">
    <location>
        <begin position="597"/>
        <end position="616"/>
    </location>
</feature>
<dbReference type="FunFam" id="3.30.70.270:FF:000020">
    <property type="entry name" value="Transposon Tf2-6 polyprotein-like Protein"/>
    <property type="match status" value="1"/>
</dbReference>
<feature type="region of interest" description="Disordered" evidence="9">
    <location>
        <begin position="995"/>
        <end position="1018"/>
    </location>
</feature>
<feature type="region of interest" description="Disordered" evidence="9">
    <location>
        <begin position="13"/>
        <end position="32"/>
    </location>
</feature>
<protein>
    <recommendedName>
        <fullName evidence="1">RNA-directed DNA polymerase</fullName>
        <ecNumber evidence="1">2.7.7.49</ecNumber>
    </recommendedName>
</protein>
<dbReference type="Pfam" id="PF17917">
    <property type="entry name" value="RT_RNaseH"/>
    <property type="match status" value="1"/>
</dbReference>
<dbReference type="InterPro" id="IPR043502">
    <property type="entry name" value="DNA/RNA_pol_sf"/>
</dbReference>
<evidence type="ECO:0000313" key="11">
    <source>
        <dbReference type="EMBL" id="GEU51495.1"/>
    </source>
</evidence>
<gene>
    <name evidence="11" type="ORF">Tci_023473</name>
</gene>
<proteinExistence type="predicted"/>
<keyword evidence="6" id="KW-0378">Hydrolase</keyword>
<feature type="coiled-coil region" evidence="8">
    <location>
        <begin position="1144"/>
        <end position="1171"/>
    </location>
</feature>
<dbReference type="Gene3D" id="2.40.70.10">
    <property type="entry name" value="Acid Proteases"/>
    <property type="match status" value="1"/>
</dbReference>
<dbReference type="InterPro" id="IPR041373">
    <property type="entry name" value="RT_RNaseH"/>
</dbReference>
<dbReference type="Gene3D" id="3.30.70.270">
    <property type="match status" value="2"/>
</dbReference>
<keyword evidence="4" id="KW-0540">Nuclease</keyword>